<reference evidence="1" key="1">
    <citation type="submission" date="2015-11" db="EMBL/GenBank/DDBJ databases">
        <title>De novo transcriptome assembly of four potential Pierce s Disease insect vectors from Arizona vineyards.</title>
        <authorList>
            <person name="Tassone E.E."/>
        </authorList>
    </citation>
    <scope>NUCLEOTIDE SEQUENCE</scope>
</reference>
<organism evidence="1">
    <name type="scientific">Graphocephala atropunctata</name>
    <dbReference type="NCBI Taxonomy" id="36148"/>
    <lineage>
        <taxon>Eukaryota</taxon>
        <taxon>Metazoa</taxon>
        <taxon>Ecdysozoa</taxon>
        <taxon>Arthropoda</taxon>
        <taxon>Hexapoda</taxon>
        <taxon>Insecta</taxon>
        <taxon>Pterygota</taxon>
        <taxon>Neoptera</taxon>
        <taxon>Paraneoptera</taxon>
        <taxon>Hemiptera</taxon>
        <taxon>Auchenorrhyncha</taxon>
        <taxon>Membracoidea</taxon>
        <taxon>Cicadellidae</taxon>
        <taxon>Cicadellinae</taxon>
        <taxon>Cicadellini</taxon>
        <taxon>Graphocephala</taxon>
    </lineage>
</organism>
<accession>A0A1B6MLA4</accession>
<name>A0A1B6MLA4_9HEMI</name>
<evidence type="ECO:0000313" key="1">
    <source>
        <dbReference type="EMBL" id="JAT36738.1"/>
    </source>
</evidence>
<proteinExistence type="predicted"/>
<dbReference type="AlphaFoldDB" id="A0A1B6MLA4"/>
<gene>
    <name evidence="1" type="ORF">g.8181</name>
</gene>
<feature type="non-terminal residue" evidence="1">
    <location>
        <position position="1"/>
    </location>
</feature>
<protein>
    <submittedName>
        <fullName evidence="1">Uncharacterized protein</fullName>
    </submittedName>
</protein>
<feature type="non-terminal residue" evidence="1">
    <location>
        <position position="149"/>
    </location>
</feature>
<sequence length="149" mass="16412">HGSKNSRSRFFQKSLARLEMKNPDSHTPNITVKATFLTDDVDSTVDRLSSTKNLSSNFSILLLLDFQNVLQLKSSHLVYREHVTAHMHLLVEAFVTLGALEARLLPAVQLDMVAQSGLGVVRLAAHRTVEQSRSRRLGVIGGSSGRHVG</sequence>
<dbReference type="EMBL" id="GEBQ01003239">
    <property type="protein sequence ID" value="JAT36738.1"/>
    <property type="molecule type" value="Transcribed_RNA"/>
</dbReference>